<sequence length="362" mass="43152">ISNQSLNDFSKQLQSISKNIILNKKLKGSAVVKIPNTKLKLVGCFTNGQPDGTCEISEFDGQSWLIKTKMKCCSFFDSNFEFVCADYVINGNIVHGTPEDMWQFKYRPYPFCYEGKYQNGKMVDVWKIHLFNGGIAEYDVTKNNQELTRIPFFYGSSKCLIRHKFPLSAPLNLTQLKLQEFKQKCIFGGDFVNGLAEGRNVINFTNTVTKFKQVEYFKQGQLHGYYKHKSYQQNYQSKEFMFSEQYEGQWFQGQKLGLWYYNSLNQRYSQQRKWYYEPYTAIKFIAENTYEYTPKHEYQKFRRINGESRKSEYWLKCQDKREINILIRLTRPKRIKFQKVQLKQYFIKKIMVLLRVMRKSPQ</sequence>
<evidence type="ECO:0008006" key="2">
    <source>
        <dbReference type="Google" id="ProtNLM"/>
    </source>
</evidence>
<dbReference type="AlphaFoldDB" id="A0A146JZJ7"/>
<evidence type="ECO:0000313" key="1">
    <source>
        <dbReference type="EMBL" id="JAP89125.1"/>
    </source>
</evidence>
<name>A0A146JZJ7_9EUKA</name>
<dbReference type="EMBL" id="GDID01007481">
    <property type="protein sequence ID" value="JAP89125.1"/>
    <property type="molecule type" value="Transcribed_RNA"/>
</dbReference>
<dbReference type="SUPFAM" id="SSF82185">
    <property type="entry name" value="Histone H3 K4-specific methyltransferase SET7/9 N-terminal domain"/>
    <property type="match status" value="1"/>
</dbReference>
<feature type="non-terminal residue" evidence="1">
    <location>
        <position position="1"/>
    </location>
</feature>
<protein>
    <recommendedName>
        <fullName evidence="2">MORN repeat-containing protein</fullName>
    </recommendedName>
</protein>
<gene>
    <name evidence="1" type="ORF">TPC1_31380</name>
</gene>
<organism evidence="1">
    <name type="scientific">Trepomonas sp. PC1</name>
    <dbReference type="NCBI Taxonomy" id="1076344"/>
    <lineage>
        <taxon>Eukaryota</taxon>
        <taxon>Metamonada</taxon>
        <taxon>Diplomonadida</taxon>
        <taxon>Hexamitidae</taxon>
        <taxon>Hexamitinae</taxon>
        <taxon>Trepomonas</taxon>
    </lineage>
</organism>
<reference evidence="1" key="1">
    <citation type="submission" date="2015-07" db="EMBL/GenBank/DDBJ databases">
        <title>Adaptation to a free-living lifestyle via gene acquisitions in the diplomonad Trepomonas sp. PC1.</title>
        <authorList>
            <person name="Xu F."/>
            <person name="Jerlstrom-Hultqvist J."/>
            <person name="Kolisko M."/>
            <person name="Simpson A.G.B."/>
            <person name="Roger A.J."/>
            <person name="Svard S.G."/>
            <person name="Andersson J.O."/>
        </authorList>
    </citation>
    <scope>NUCLEOTIDE SEQUENCE</scope>
    <source>
        <strain evidence="1">PC1</strain>
    </source>
</reference>
<accession>A0A146JZJ7</accession>
<proteinExistence type="predicted"/>